<dbReference type="AlphaFoldDB" id="W7RPL8"/>
<evidence type="ECO:0000256" key="1">
    <source>
        <dbReference type="SAM" id="Phobius"/>
    </source>
</evidence>
<evidence type="ECO:0000313" key="3">
    <source>
        <dbReference type="EMBL" id="EWH33542.1"/>
    </source>
</evidence>
<sequence>MENSINFLLKVVFFCHQRPDRSFHYNGKKFPLCARCTGMAVGYLLSILLVILLGRFDLWIIALLILPMAIDGIGQLFGKWTSNNNRRFLTGLPGGIGIIYLFYTIGYQFFLLGQYVGRNL</sequence>
<evidence type="ECO:0008006" key="5">
    <source>
        <dbReference type="Google" id="ProtNLM"/>
    </source>
</evidence>
<keyword evidence="1" id="KW-1133">Transmembrane helix</keyword>
<keyword evidence="1" id="KW-0472">Membrane</keyword>
<dbReference type="Pfam" id="PF09858">
    <property type="entry name" value="DUF2085"/>
    <property type="match status" value="1"/>
</dbReference>
<keyword evidence="1" id="KW-0812">Transmembrane</keyword>
<dbReference type="OrthoDB" id="9810176at2"/>
<dbReference type="HOGENOM" id="CLU_154418_1_0_9"/>
<organism evidence="3 4">
    <name type="scientific">Lysinibacillus sphaericus CBAM5</name>
    <dbReference type="NCBI Taxonomy" id="1400869"/>
    <lineage>
        <taxon>Bacteria</taxon>
        <taxon>Bacillati</taxon>
        <taxon>Bacillota</taxon>
        <taxon>Bacilli</taxon>
        <taxon>Bacillales</taxon>
        <taxon>Bacillaceae</taxon>
        <taxon>Lysinibacillus</taxon>
    </lineage>
</organism>
<comment type="caution">
    <text evidence="3">The sequence shown here is derived from an EMBL/GenBank/DDBJ whole genome shotgun (WGS) entry which is preliminary data.</text>
</comment>
<proteinExistence type="predicted"/>
<feature type="transmembrane region" description="Helical" evidence="1">
    <location>
        <begin position="32"/>
        <end position="52"/>
    </location>
</feature>
<feature type="transmembrane region" description="Helical" evidence="1">
    <location>
        <begin position="89"/>
        <end position="110"/>
    </location>
</feature>
<dbReference type="Proteomes" id="UP000023555">
    <property type="component" value="Unassembled WGS sequence"/>
</dbReference>
<feature type="transmembrane region" description="Helical" evidence="1">
    <location>
        <begin position="58"/>
        <end position="77"/>
    </location>
</feature>
<gene>
    <name evidence="3" type="ORF">P799_04825</name>
    <name evidence="2" type="ORF">P799_20650</name>
</gene>
<protein>
    <recommendedName>
        <fullName evidence="5">DUF2085 domain-containing protein</fullName>
    </recommendedName>
</protein>
<dbReference type="EMBL" id="AYKQ01000008">
    <property type="protein sequence ID" value="EWH33542.1"/>
    <property type="molecule type" value="Genomic_DNA"/>
</dbReference>
<dbReference type="EMBL" id="AYKQ01000022">
    <property type="protein sequence ID" value="EWH31184.1"/>
    <property type="molecule type" value="Genomic_DNA"/>
</dbReference>
<reference evidence="3 4" key="1">
    <citation type="journal article" date="2015" name="Stand. Genomic Sci.">
        <title>Genome sequence and description of the mosquitocidal and heavy metal tolerant strain Lysinibacillus sphaericus CBAM5.</title>
        <authorList>
            <person name="Pena-Montenegro T.D."/>
            <person name="Lozano L."/>
            <person name="Dussan J."/>
        </authorList>
    </citation>
    <scope>NUCLEOTIDE SEQUENCE [LARGE SCALE GENOMIC DNA]</scope>
    <source>
        <strain evidence="3">CBAM5</strain>
    </source>
</reference>
<dbReference type="InterPro" id="IPR019206">
    <property type="entry name" value="DUF2085_TM"/>
</dbReference>
<dbReference type="RefSeq" id="WP_051563202.1">
    <property type="nucleotide sequence ID" value="NZ_KK037167.1"/>
</dbReference>
<evidence type="ECO:0000313" key="4">
    <source>
        <dbReference type="Proteomes" id="UP000023555"/>
    </source>
</evidence>
<name>W7RPL8_LYSSH</name>
<evidence type="ECO:0000313" key="2">
    <source>
        <dbReference type="EMBL" id="EWH31184.1"/>
    </source>
</evidence>
<accession>W7RPL8</accession>